<evidence type="ECO:0000313" key="1">
    <source>
        <dbReference type="EMBL" id="ELU42954.1"/>
    </source>
</evidence>
<dbReference type="HOGENOM" id="CLU_3360005_0_0_1"/>
<protein>
    <submittedName>
        <fullName evidence="1">Uncharacterized protein</fullName>
    </submittedName>
</protein>
<name>L8X2V2_THACA</name>
<accession>L8X2V2</accession>
<comment type="caution">
    <text evidence="1">The sequence shown here is derived from an EMBL/GenBank/DDBJ whole genome shotgun (WGS) entry which is preliminary data.</text>
</comment>
<gene>
    <name evidence="1" type="ORF">AG1IA_03012</name>
</gene>
<dbReference type="Proteomes" id="UP000011668">
    <property type="component" value="Unassembled WGS sequence"/>
</dbReference>
<reference evidence="1 2" key="1">
    <citation type="journal article" date="2013" name="Nat. Commun.">
        <title>The evolution and pathogenic mechanisms of the rice sheath blight pathogen.</title>
        <authorList>
            <person name="Zheng A."/>
            <person name="Lin R."/>
            <person name="Xu L."/>
            <person name="Qin P."/>
            <person name="Tang C."/>
            <person name="Ai P."/>
            <person name="Zhang D."/>
            <person name="Liu Y."/>
            <person name="Sun Z."/>
            <person name="Feng H."/>
            <person name="Wang Y."/>
            <person name="Chen Y."/>
            <person name="Liang X."/>
            <person name="Fu R."/>
            <person name="Li Q."/>
            <person name="Zhang J."/>
            <person name="Yu X."/>
            <person name="Xie Z."/>
            <person name="Ding L."/>
            <person name="Guan P."/>
            <person name="Tang J."/>
            <person name="Liang Y."/>
            <person name="Wang S."/>
            <person name="Deng Q."/>
            <person name="Li S."/>
            <person name="Zhu J."/>
            <person name="Wang L."/>
            <person name="Liu H."/>
            <person name="Li P."/>
        </authorList>
    </citation>
    <scope>NUCLEOTIDE SEQUENCE [LARGE SCALE GENOMIC DNA]</scope>
    <source>
        <strain evidence="2">AG-1 IA</strain>
    </source>
</reference>
<dbReference type="EMBL" id="AFRT01000672">
    <property type="protein sequence ID" value="ELU42954.1"/>
    <property type="molecule type" value="Genomic_DNA"/>
</dbReference>
<organism evidence="1 2">
    <name type="scientific">Thanatephorus cucumeris (strain AG1-IA)</name>
    <name type="common">Rice sheath blight fungus</name>
    <name type="synonym">Rhizoctonia solani</name>
    <dbReference type="NCBI Taxonomy" id="983506"/>
    <lineage>
        <taxon>Eukaryota</taxon>
        <taxon>Fungi</taxon>
        <taxon>Dikarya</taxon>
        <taxon>Basidiomycota</taxon>
        <taxon>Agaricomycotina</taxon>
        <taxon>Agaricomycetes</taxon>
        <taxon>Cantharellales</taxon>
        <taxon>Ceratobasidiaceae</taxon>
        <taxon>Rhizoctonia</taxon>
        <taxon>Rhizoctonia solani AG-1</taxon>
    </lineage>
</organism>
<keyword evidence="2" id="KW-1185">Reference proteome</keyword>
<dbReference type="AlphaFoldDB" id="L8X2V2"/>
<sequence>MGFDPTASISSLVQCIFHRSLTIAQSCICMKDGNGG</sequence>
<evidence type="ECO:0000313" key="2">
    <source>
        <dbReference type="Proteomes" id="UP000011668"/>
    </source>
</evidence>
<proteinExistence type="predicted"/>